<name>A0A4Q9MDN3_9APHY</name>
<dbReference type="EMBL" id="ML143463">
    <property type="protein sequence ID" value="TBU25339.1"/>
    <property type="molecule type" value="Genomic_DNA"/>
</dbReference>
<evidence type="ECO:0000313" key="2">
    <source>
        <dbReference type="EMBL" id="TBU25339.1"/>
    </source>
</evidence>
<organism evidence="2">
    <name type="scientific">Dichomitus squalens</name>
    <dbReference type="NCBI Taxonomy" id="114155"/>
    <lineage>
        <taxon>Eukaryota</taxon>
        <taxon>Fungi</taxon>
        <taxon>Dikarya</taxon>
        <taxon>Basidiomycota</taxon>
        <taxon>Agaricomycotina</taxon>
        <taxon>Agaricomycetes</taxon>
        <taxon>Polyporales</taxon>
        <taxon>Polyporaceae</taxon>
        <taxon>Dichomitus</taxon>
    </lineage>
</organism>
<dbReference type="Proteomes" id="UP000292957">
    <property type="component" value="Unassembled WGS sequence"/>
</dbReference>
<dbReference type="EMBL" id="ML145179">
    <property type="protein sequence ID" value="TBU54883.1"/>
    <property type="molecule type" value="Genomic_DNA"/>
</dbReference>
<keyword evidence="4" id="KW-1185">Reference proteome</keyword>
<proteinExistence type="predicted"/>
<accession>A0A4Q9MDN3</accession>
<dbReference type="OrthoDB" id="2758276at2759"/>
<evidence type="ECO:0000256" key="1">
    <source>
        <dbReference type="SAM" id="MobiDB-lite"/>
    </source>
</evidence>
<gene>
    <name evidence="3" type="ORF">BD310DRAFT_961149</name>
    <name evidence="2" type="ORF">BD311DRAFT_764846</name>
</gene>
<protein>
    <submittedName>
        <fullName evidence="2">Uncharacterized protein</fullName>
    </submittedName>
</protein>
<dbReference type="Proteomes" id="UP000292082">
    <property type="component" value="Unassembled WGS sequence"/>
</dbReference>
<evidence type="ECO:0000313" key="3">
    <source>
        <dbReference type="EMBL" id="TBU54883.1"/>
    </source>
</evidence>
<evidence type="ECO:0000313" key="4">
    <source>
        <dbReference type="Proteomes" id="UP000292082"/>
    </source>
</evidence>
<sequence length="87" mass="9501">MAFAQFYYDPAVEFERVLDEHAHTQGASNGGIANADENTVGDASGLHNIPPSRSQSVGTIGERASGQSKDTLNRRFVDTLFKWRDSS</sequence>
<reference evidence="2 4" key="1">
    <citation type="submission" date="2019-01" db="EMBL/GenBank/DDBJ databases">
        <title>Draft genome sequences of three monokaryotic isolates of the white-rot basidiomycete fungus Dichomitus squalens.</title>
        <authorList>
            <consortium name="DOE Joint Genome Institute"/>
            <person name="Lopez S.C."/>
            <person name="Andreopoulos B."/>
            <person name="Pangilinan J."/>
            <person name="Lipzen A."/>
            <person name="Riley R."/>
            <person name="Ahrendt S."/>
            <person name="Ng V."/>
            <person name="Barry K."/>
            <person name="Daum C."/>
            <person name="Grigoriev I.V."/>
            <person name="Hilden K.S."/>
            <person name="Makela M.R."/>
            <person name="de Vries R.P."/>
        </authorList>
    </citation>
    <scope>NUCLEOTIDE SEQUENCE [LARGE SCALE GENOMIC DNA]</scope>
    <source>
        <strain evidence="3 4">CBS 464.89</strain>
        <strain evidence="2">OM18370.1</strain>
    </source>
</reference>
<feature type="region of interest" description="Disordered" evidence="1">
    <location>
        <begin position="25"/>
        <end position="69"/>
    </location>
</feature>
<dbReference type="AlphaFoldDB" id="A0A4Q9MDN3"/>